<feature type="compositionally biased region" description="Basic residues" evidence="1">
    <location>
        <begin position="141"/>
        <end position="150"/>
    </location>
</feature>
<name>A0AAE0IVI7_9PEZI</name>
<proteinExistence type="predicted"/>
<evidence type="ECO:0000313" key="2">
    <source>
        <dbReference type="EMBL" id="KAK3332048.1"/>
    </source>
</evidence>
<feature type="region of interest" description="Disordered" evidence="1">
    <location>
        <begin position="134"/>
        <end position="153"/>
    </location>
</feature>
<sequence length="228" mass="26871">MFLALLFFREDGRWSIFTFRCKYGFESKGYIIVREPVFPSFVSAALSRIVIISSRLSHSQHELSFVSQLPGIYLLPTPRFSERFRHPLHVCNPRIQNTTIRSELGEHNPSYRVICSSNEEYCARKDEHEIAERKTWAKRQEKNKKKKRKEKNTYTHPQHACLLQYCRLLPIPIQVGTLYHKNQIHQNFPCYCWREVQVLSSNSFVAAVGICAVFPCRRRWTLVSHIAR</sequence>
<keyword evidence="3" id="KW-1185">Reference proteome</keyword>
<evidence type="ECO:0000313" key="3">
    <source>
        <dbReference type="Proteomes" id="UP001286456"/>
    </source>
</evidence>
<accession>A0AAE0IVI7</accession>
<evidence type="ECO:0000256" key="1">
    <source>
        <dbReference type="SAM" id="MobiDB-lite"/>
    </source>
</evidence>
<reference evidence="2" key="1">
    <citation type="journal article" date="2023" name="Mol. Phylogenet. Evol.">
        <title>Genome-scale phylogeny and comparative genomics of the fungal order Sordariales.</title>
        <authorList>
            <person name="Hensen N."/>
            <person name="Bonometti L."/>
            <person name="Westerberg I."/>
            <person name="Brannstrom I.O."/>
            <person name="Guillou S."/>
            <person name="Cros-Aarteil S."/>
            <person name="Calhoun S."/>
            <person name="Haridas S."/>
            <person name="Kuo A."/>
            <person name="Mondo S."/>
            <person name="Pangilinan J."/>
            <person name="Riley R."/>
            <person name="LaButti K."/>
            <person name="Andreopoulos B."/>
            <person name="Lipzen A."/>
            <person name="Chen C."/>
            <person name="Yan M."/>
            <person name="Daum C."/>
            <person name="Ng V."/>
            <person name="Clum A."/>
            <person name="Steindorff A."/>
            <person name="Ohm R.A."/>
            <person name="Martin F."/>
            <person name="Silar P."/>
            <person name="Natvig D.O."/>
            <person name="Lalanne C."/>
            <person name="Gautier V."/>
            <person name="Ament-Velasquez S.L."/>
            <person name="Kruys A."/>
            <person name="Hutchinson M.I."/>
            <person name="Powell A.J."/>
            <person name="Barry K."/>
            <person name="Miller A.N."/>
            <person name="Grigoriev I.V."/>
            <person name="Debuchy R."/>
            <person name="Gladieux P."/>
            <person name="Hiltunen Thoren M."/>
            <person name="Johannesson H."/>
        </authorList>
    </citation>
    <scope>NUCLEOTIDE SEQUENCE</scope>
    <source>
        <strain evidence="2">SMH4131-1</strain>
    </source>
</reference>
<dbReference type="AlphaFoldDB" id="A0AAE0IVI7"/>
<gene>
    <name evidence="2" type="ORF">B0T19DRAFT_93437</name>
</gene>
<dbReference type="EMBL" id="JAUEPO010000002">
    <property type="protein sequence ID" value="KAK3332048.1"/>
    <property type="molecule type" value="Genomic_DNA"/>
</dbReference>
<reference evidence="2" key="2">
    <citation type="submission" date="2023-06" db="EMBL/GenBank/DDBJ databases">
        <authorList>
            <consortium name="Lawrence Berkeley National Laboratory"/>
            <person name="Haridas S."/>
            <person name="Hensen N."/>
            <person name="Bonometti L."/>
            <person name="Westerberg I."/>
            <person name="Brannstrom I.O."/>
            <person name="Guillou S."/>
            <person name="Cros-Aarteil S."/>
            <person name="Calhoun S."/>
            <person name="Kuo A."/>
            <person name="Mondo S."/>
            <person name="Pangilinan J."/>
            <person name="Riley R."/>
            <person name="Labutti K."/>
            <person name="Andreopoulos B."/>
            <person name="Lipzen A."/>
            <person name="Chen C."/>
            <person name="Yanf M."/>
            <person name="Daum C."/>
            <person name="Ng V."/>
            <person name="Clum A."/>
            <person name="Steindorff A."/>
            <person name="Ohm R."/>
            <person name="Martin F."/>
            <person name="Silar P."/>
            <person name="Natvig D."/>
            <person name="Lalanne C."/>
            <person name="Gautier V."/>
            <person name="Ament-Velasquez S.L."/>
            <person name="Kruys A."/>
            <person name="Hutchinson M.I."/>
            <person name="Powell A.J."/>
            <person name="Barry K."/>
            <person name="Miller A.N."/>
            <person name="Grigoriev I.V."/>
            <person name="Debuchy R."/>
            <person name="Gladieux P."/>
            <person name="Thoren M.H."/>
            <person name="Johannesson H."/>
        </authorList>
    </citation>
    <scope>NUCLEOTIDE SEQUENCE</scope>
    <source>
        <strain evidence="2">SMH4131-1</strain>
    </source>
</reference>
<organism evidence="2 3">
    <name type="scientific">Cercophora scortea</name>
    <dbReference type="NCBI Taxonomy" id="314031"/>
    <lineage>
        <taxon>Eukaryota</taxon>
        <taxon>Fungi</taxon>
        <taxon>Dikarya</taxon>
        <taxon>Ascomycota</taxon>
        <taxon>Pezizomycotina</taxon>
        <taxon>Sordariomycetes</taxon>
        <taxon>Sordariomycetidae</taxon>
        <taxon>Sordariales</taxon>
        <taxon>Lasiosphaeriaceae</taxon>
        <taxon>Cercophora</taxon>
    </lineage>
</organism>
<protein>
    <submittedName>
        <fullName evidence="2">Uncharacterized protein</fullName>
    </submittedName>
</protein>
<dbReference type="Proteomes" id="UP001286456">
    <property type="component" value="Unassembled WGS sequence"/>
</dbReference>
<comment type="caution">
    <text evidence="2">The sequence shown here is derived from an EMBL/GenBank/DDBJ whole genome shotgun (WGS) entry which is preliminary data.</text>
</comment>